<proteinExistence type="predicted"/>
<feature type="compositionally biased region" description="Pro residues" evidence="1">
    <location>
        <begin position="73"/>
        <end position="83"/>
    </location>
</feature>
<feature type="compositionally biased region" description="Low complexity" evidence="1">
    <location>
        <begin position="33"/>
        <end position="42"/>
    </location>
</feature>
<feature type="region of interest" description="Disordered" evidence="1">
    <location>
        <begin position="447"/>
        <end position="519"/>
    </location>
</feature>
<feature type="region of interest" description="Disordered" evidence="1">
    <location>
        <begin position="371"/>
        <end position="416"/>
    </location>
</feature>
<sequence length="519" mass="57541">MPRASEPASPRKRGREEEEDMDPGPSRRRKPNSDTSTTSASSGDDESDTAREVAVVEDVSREVARIDHLELPTPQPRKPPNPVPSKSGQRWTPEEDQMLIDMRRQNTPYIAIGLRLGKSHLASRLHMHNLLQKRKHGQIRMAQYFRDHPEAQHGGPILGNPAHYQLRFGDEQVTAPEPGTFRPMPVVPYPAPQQAPRLLHDKQVALRELLPAPTGRGRQQYEDDRAMVVMRALVNETGSYWHRVAGDFGWTATQLQEYYNSAILPRMGQSSFTALSPSQGQSYSQFPQQQQQIPAGPSLQMRQLPTPPQQIRPEATGPWQNHHNYTARIEPFAGDSRLHGLGEAAVRRSQAELDNASSRNETVLAFAHMALRGDRPRPPPSSDDASVSPRTGVPPVRTEWPISIVGPRPAQDNGNPSYLSTSIPEMAPVRQHPVAPVGPPSVNVTRVTASQPPVPSQAAEAEDEADVRHERTEAWLGQNHANSAAAGERETVKEKEDGPRQDSMVILPRMSIANITNPQ</sequence>
<accession>A0AAV9JEZ3</accession>
<dbReference type="AlphaFoldDB" id="A0AAV9JEZ3"/>
<feature type="region of interest" description="Disordered" evidence="1">
    <location>
        <begin position="1"/>
        <end position="91"/>
    </location>
</feature>
<comment type="caution">
    <text evidence="2">The sequence shown here is derived from an EMBL/GenBank/DDBJ whole genome shotgun (WGS) entry which is preliminary data.</text>
</comment>
<evidence type="ECO:0000256" key="1">
    <source>
        <dbReference type="SAM" id="MobiDB-lite"/>
    </source>
</evidence>
<organism evidence="2 3">
    <name type="scientific">Oleoguttula mirabilis</name>
    <dbReference type="NCBI Taxonomy" id="1507867"/>
    <lineage>
        <taxon>Eukaryota</taxon>
        <taxon>Fungi</taxon>
        <taxon>Dikarya</taxon>
        <taxon>Ascomycota</taxon>
        <taxon>Pezizomycotina</taxon>
        <taxon>Dothideomycetes</taxon>
        <taxon>Dothideomycetidae</taxon>
        <taxon>Mycosphaerellales</taxon>
        <taxon>Teratosphaeriaceae</taxon>
        <taxon>Oleoguttula</taxon>
    </lineage>
</organism>
<dbReference type="Proteomes" id="UP001324427">
    <property type="component" value="Unassembled WGS sequence"/>
</dbReference>
<keyword evidence="3" id="KW-1185">Reference proteome</keyword>
<evidence type="ECO:0000313" key="2">
    <source>
        <dbReference type="EMBL" id="KAK4543325.1"/>
    </source>
</evidence>
<feature type="compositionally biased region" description="Basic and acidic residues" evidence="1">
    <location>
        <begin position="58"/>
        <end position="70"/>
    </location>
</feature>
<feature type="compositionally biased region" description="Basic and acidic residues" evidence="1">
    <location>
        <begin position="487"/>
        <end position="500"/>
    </location>
</feature>
<dbReference type="EMBL" id="JAVFHQ010000033">
    <property type="protein sequence ID" value="KAK4543325.1"/>
    <property type="molecule type" value="Genomic_DNA"/>
</dbReference>
<protein>
    <recommendedName>
        <fullName evidence="4">Myb-like domain-containing protein</fullName>
    </recommendedName>
</protein>
<gene>
    <name evidence="2" type="ORF">LTR36_005684</name>
</gene>
<evidence type="ECO:0008006" key="4">
    <source>
        <dbReference type="Google" id="ProtNLM"/>
    </source>
</evidence>
<evidence type="ECO:0000313" key="3">
    <source>
        <dbReference type="Proteomes" id="UP001324427"/>
    </source>
</evidence>
<name>A0AAV9JEZ3_9PEZI</name>
<reference evidence="2 3" key="1">
    <citation type="submission" date="2021-11" db="EMBL/GenBank/DDBJ databases">
        <title>Black yeast isolated from Biological Soil Crust.</title>
        <authorList>
            <person name="Kurbessoian T."/>
        </authorList>
    </citation>
    <scope>NUCLEOTIDE SEQUENCE [LARGE SCALE GENOMIC DNA]</scope>
    <source>
        <strain evidence="2 3">CCFEE 5522</strain>
    </source>
</reference>